<dbReference type="SUPFAM" id="SSF51556">
    <property type="entry name" value="Metallo-dependent hydrolases"/>
    <property type="match status" value="1"/>
</dbReference>
<dbReference type="Proteomes" id="UP000188318">
    <property type="component" value="Unassembled WGS sequence"/>
</dbReference>
<accession>A0A1R3RBH6</accession>
<evidence type="ECO:0000313" key="3">
    <source>
        <dbReference type="EMBL" id="OOF91838.1"/>
    </source>
</evidence>
<dbReference type="STRING" id="602072.A0A1R3RBH6"/>
<dbReference type="PANTHER" id="PTHR35563">
    <property type="entry name" value="BARREL METAL-DEPENDENT HYDROLASE, PUTATIVE (AFU_ORTHOLOGUE AFUA_1G16240)-RELATED"/>
    <property type="match status" value="1"/>
</dbReference>
<evidence type="ECO:0000313" key="4">
    <source>
        <dbReference type="Proteomes" id="UP000188318"/>
    </source>
</evidence>
<name>A0A1R3RBH6_ASPC5</name>
<organism evidence="3 4">
    <name type="scientific">Aspergillus carbonarius (strain ITEM 5010)</name>
    <dbReference type="NCBI Taxonomy" id="602072"/>
    <lineage>
        <taxon>Eukaryota</taxon>
        <taxon>Fungi</taxon>
        <taxon>Dikarya</taxon>
        <taxon>Ascomycota</taxon>
        <taxon>Pezizomycotina</taxon>
        <taxon>Eurotiomycetes</taxon>
        <taxon>Eurotiomycetidae</taxon>
        <taxon>Eurotiales</taxon>
        <taxon>Aspergillaceae</taxon>
        <taxon>Aspergillus</taxon>
        <taxon>Aspergillus subgen. Circumdati</taxon>
    </lineage>
</organism>
<dbReference type="InterPro" id="IPR052358">
    <property type="entry name" value="Aro_Compnd_Degr_Hydrolases"/>
</dbReference>
<feature type="compositionally biased region" description="Polar residues" evidence="1">
    <location>
        <begin position="1"/>
        <end position="13"/>
    </location>
</feature>
<dbReference type="OMA" id="WPHTGDG"/>
<dbReference type="Pfam" id="PF04909">
    <property type="entry name" value="Amidohydro_2"/>
    <property type="match status" value="1"/>
</dbReference>
<dbReference type="InterPro" id="IPR032466">
    <property type="entry name" value="Metal_Hydrolase"/>
</dbReference>
<sequence length="331" mass="36776">MGSYESSSNTPSVHPTEHDGSSNHHISHLPSHAVDTHVHVFDPKLGPYAPGRAYTPPDAPLEKLIAFNQSLSTDTNNTTLVLVQPSPYKNDCSVMLHCLRELKNRHISVFGIAVLDLDNTSDAQLKEMHTLGVRGIRLNFQADGNQVQTAQLVTALYRTADRIRYLPGWVIQLFVPGWTWDALYDAILELPVRVIADHLGGMWGSSKLPPELQAVSTSQPGLHSLLSLAKQSRVCVKVSGLYRMSDDITGTFGDLQPIVQMFAREIPDQLIWGSDWPHTGDGHNRVGKSLDVKEPFRVIDDHAILGRLYAWMGSDVYRKMLVDNSVRLCLS</sequence>
<protein>
    <recommendedName>
        <fullName evidence="2">Amidohydrolase-related domain-containing protein</fullName>
    </recommendedName>
</protein>
<evidence type="ECO:0000259" key="2">
    <source>
        <dbReference type="Pfam" id="PF04909"/>
    </source>
</evidence>
<gene>
    <name evidence="3" type="ORF">ASPCADRAFT_56649</name>
</gene>
<dbReference type="Gene3D" id="3.20.20.140">
    <property type="entry name" value="Metal-dependent hydrolases"/>
    <property type="match status" value="1"/>
</dbReference>
<proteinExistence type="predicted"/>
<feature type="domain" description="Amidohydrolase-related" evidence="2">
    <location>
        <begin position="34"/>
        <end position="284"/>
    </location>
</feature>
<dbReference type="InterPro" id="IPR006680">
    <property type="entry name" value="Amidohydro-rel"/>
</dbReference>
<reference evidence="4" key="1">
    <citation type="journal article" date="2017" name="Genome Biol.">
        <title>Comparative genomics reveals high biological diversity and specific adaptations in the industrially and medically important fungal genus Aspergillus.</title>
        <authorList>
            <person name="de Vries R.P."/>
            <person name="Riley R."/>
            <person name="Wiebenga A."/>
            <person name="Aguilar-Osorio G."/>
            <person name="Amillis S."/>
            <person name="Uchima C.A."/>
            <person name="Anderluh G."/>
            <person name="Asadollahi M."/>
            <person name="Askin M."/>
            <person name="Barry K."/>
            <person name="Battaglia E."/>
            <person name="Bayram O."/>
            <person name="Benocci T."/>
            <person name="Braus-Stromeyer S.A."/>
            <person name="Caldana C."/>
            <person name="Canovas D."/>
            <person name="Cerqueira G.C."/>
            <person name="Chen F."/>
            <person name="Chen W."/>
            <person name="Choi C."/>
            <person name="Clum A."/>
            <person name="Dos Santos R.A."/>
            <person name="Damasio A.R."/>
            <person name="Diallinas G."/>
            <person name="Emri T."/>
            <person name="Fekete E."/>
            <person name="Flipphi M."/>
            <person name="Freyberg S."/>
            <person name="Gallo A."/>
            <person name="Gournas C."/>
            <person name="Habgood R."/>
            <person name="Hainaut M."/>
            <person name="Harispe M.L."/>
            <person name="Henrissat B."/>
            <person name="Hilden K.S."/>
            <person name="Hope R."/>
            <person name="Hossain A."/>
            <person name="Karabika E."/>
            <person name="Karaffa L."/>
            <person name="Karanyi Z."/>
            <person name="Krasevec N."/>
            <person name="Kuo A."/>
            <person name="Kusch H."/>
            <person name="LaButti K."/>
            <person name="Lagendijk E.L."/>
            <person name="Lapidus A."/>
            <person name="Levasseur A."/>
            <person name="Lindquist E."/>
            <person name="Lipzen A."/>
            <person name="Logrieco A.F."/>
            <person name="MacCabe A."/>
            <person name="Maekelae M.R."/>
            <person name="Malavazi I."/>
            <person name="Melin P."/>
            <person name="Meyer V."/>
            <person name="Mielnichuk N."/>
            <person name="Miskei M."/>
            <person name="Molnar A.P."/>
            <person name="Mule G."/>
            <person name="Ngan C.Y."/>
            <person name="Orejas M."/>
            <person name="Orosz E."/>
            <person name="Ouedraogo J.P."/>
            <person name="Overkamp K.M."/>
            <person name="Park H.-S."/>
            <person name="Perrone G."/>
            <person name="Piumi F."/>
            <person name="Punt P.J."/>
            <person name="Ram A.F."/>
            <person name="Ramon A."/>
            <person name="Rauscher S."/>
            <person name="Record E."/>
            <person name="Riano-Pachon D.M."/>
            <person name="Robert V."/>
            <person name="Roehrig J."/>
            <person name="Ruller R."/>
            <person name="Salamov A."/>
            <person name="Salih N.S."/>
            <person name="Samson R.A."/>
            <person name="Sandor E."/>
            <person name="Sanguinetti M."/>
            <person name="Schuetze T."/>
            <person name="Sepcic K."/>
            <person name="Shelest E."/>
            <person name="Sherlock G."/>
            <person name="Sophianopoulou V."/>
            <person name="Squina F.M."/>
            <person name="Sun H."/>
            <person name="Susca A."/>
            <person name="Todd R.B."/>
            <person name="Tsang A."/>
            <person name="Unkles S.E."/>
            <person name="van de Wiele N."/>
            <person name="van Rossen-Uffink D."/>
            <person name="Oliveira J.V."/>
            <person name="Vesth T.C."/>
            <person name="Visser J."/>
            <person name="Yu J.-H."/>
            <person name="Zhou M."/>
            <person name="Andersen M.R."/>
            <person name="Archer D.B."/>
            <person name="Baker S.E."/>
            <person name="Benoit I."/>
            <person name="Brakhage A.A."/>
            <person name="Braus G.H."/>
            <person name="Fischer R."/>
            <person name="Frisvad J.C."/>
            <person name="Goldman G.H."/>
            <person name="Houbraken J."/>
            <person name="Oakley B."/>
            <person name="Pocsi I."/>
            <person name="Scazzocchio C."/>
            <person name="Seiboth B."/>
            <person name="vanKuyk P.A."/>
            <person name="Wortman J."/>
            <person name="Dyer P.S."/>
            <person name="Grigoriev I.V."/>
        </authorList>
    </citation>
    <scope>NUCLEOTIDE SEQUENCE [LARGE SCALE GENOMIC DNA]</scope>
    <source>
        <strain evidence="4">ITEM 5010</strain>
    </source>
</reference>
<dbReference type="OrthoDB" id="2135488at2759"/>
<evidence type="ECO:0000256" key="1">
    <source>
        <dbReference type="SAM" id="MobiDB-lite"/>
    </source>
</evidence>
<dbReference type="EMBL" id="KV907509">
    <property type="protein sequence ID" value="OOF91838.1"/>
    <property type="molecule type" value="Genomic_DNA"/>
</dbReference>
<dbReference type="VEuPathDB" id="FungiDB:ASPCADRAFT_56649"/>
<dbReference type="AlphaFoldDB" id="A0A1R3RBH6"/>
<keyword evidence="4" id="KW-1185">Reference proteome</keyword>
<feature type="region of interest" description="Disordered" evidence="1">
    <location>
        <begin position="1"/>
        <end position="28"/>
    </location>
</feature>
<dbReference type="PANTHER" id="PTHR35563:SF2">
    <property type="entry name" value="BARREL METAL-DEPENDENT HYDROLASE, PUTATIVE (AFU_ORTHOLOGUE AFUA_1G16240)-RELATED"/>
    <property type="match status" value="1"/>
</dbReference>
<dbReference type="GO" id="GO:0016787">
    <property type="term" value="F:hydrolase activity"/>
    <property type="evidence" value="ECO:0007669"/>
    <property type="project" value="InterPro"/>
</dbReference>